<protein>
    <recommendedName>
        <fullName evidence="6">Cystatin domain-containing protein</fullName>
    </recommendedName>
</protein>
<evidence type="ECO:0000256" key="4">
    <source>
        <dbReference type="ARBA" id="ARBA00022690"/>
    </source>
</evidence>
<dbReference type="Ensembl" id="ENSONIT00000067822.1">
    <property type="protein sequence ID" value="ENSONIP00000074431.1"/>
    <property type="gene ID" value="ENSONIG00000029522.1"/>
</dbReference>
<evidence type="ECO:0000313" key="8">
    <source>
        <dbReference type="Proteomes" id="UP000005207"/>
    </source>
</evidence>
<keyword evidence="4" id="KW-0646">Protease inhibitor</keyword>
<dbReference type="InterPro" id="IPR000010">
    <property type="entry name" value="Cystatin_dom"/>
</dbReference>
<dbReference type="SUPFAM" id="SSF54403">
    <property type="entry name" value="Cystatin/monellin"/>
    <property type="match status" value="1"/>
</dbReference>
<organism evidence="7 8">
    <name type="scientific">Oreochromis niloticus</name>
    <name type="common">Nile tilapia</name>
    <name type="synonym">Tilapia nilotica</name>
    <dbReference type="NCBI Taxonomy" id="8128"/>
    <lineage>
        <taxon>Eukaryota</taxon>
        <taxon>Metazoa</taxon>
        <taxon>Chordata</taxon>
        <taxon>Craniata</taxon>
        <taxon>Vertebrata</taxon>
        <taxon>Euteleostomi</taxon>
        <taxon>Actinopterygii</taxon>
        <taxon>Neopterygii</taxon>
        <taxon>Teleostei</taxon>
        <taxon>Neoteleostei</taxon>
        <taxon>Acanthomorphata</taxon>
        <taxon>Ovalentaria</taxon>
        <taxon>Cichlomorphae</taxon>
        <taxon>Cichliformes</taxon>
        <taxon>Cichlidae</taxon>
        <taxon>African cichlids</taxon>
        <taxon>Pseudocrenilabrinae</taxon>
        <taxon>Oreochromini</taxon>
        <taxon>Oreochromis</taxon>
    </lineage>
</organism>
<evidence type="ECO:0000256" key="3">
    <source>
        <dbReference type="ARBA" id="ARBA00022490"/>
    </source>
</evidence>
<accession>A0A669ENH0</accession>
<keyword evidence="8" id="KW-1185">Reference proteome</keyword>
<dbReference type="InterPro" id="IPR001713">
    <property type="entry name" value="Prot_inh_stefin"/>
</dbReference>
<name>A0A669ENH0_ORENI</name>
<keyword evidence="3" id="KW-0963">Cytoplasm</keyword>
<sequence length="78" mass="8814">MCGGLTEEKQADEAVQNICDQKTGRNFEVFTAKSYKTQVVAGTNYFIKVMFVMHAGSTVETLQSSEVLRIIKYHPEEH</sequence>
<dbReference type="PANTHER" id="PTHR11414">
    <property type="entry name" value="CYSTATIN FAMILY MEMBER"/>
    <property type="match status" value="1"/>
</dbReference>
<evidence type="ECO:0000259" key="6">
    <source>
        <dbReference type="Pfam" id="PF00031"/>
    </source>
</evidence>
<dbReference type="Pfam" id="PF00031">
    <property type="entry name" value="Cystatin"/>
    <property type="match status" value="1"/>
</dbReference>
<dbReference type="GO" id="GO:0004869">
    <property type="term" value="F:cysteine-type endopeptidase inhibitor activity"/>
    <property type="evidence" value="ECO:0007669"/>
    <property type="project" value="UniProtKB-KW"/>
</dbReference>
<evidence type="ECO:0000256" key="5">
    <source>
        <dbReference type="ARBA" id="ARBA00022704"/>
    </source>
</evidence>
<dbReference type="OMA" id="MFVMHAG"/>
<evidence type="ECO:0000256" key="2">
    <source>
        <dbReference type="ARBA" id="ARBA00009403"/>
    </source>
</evidence>
<dbReference type="Proteomes" id="UP000005207">
    <property type="component" value="Linkage group LG17"/>
</dbReference>
<dbReference type="CDD" id="cd00042">
    <property type="entry name" value="CY"/>
    <property type="match status" value="1"/>
</dbReference>
<feature type="domain" description="Cystatin" evidence="6">
    <location>
        <begin position="20"/>
        <end position="64"/>
    </location>
</feature>
<reference evidence="8" key="1">
    <citation type="submission" date="2012-01" db="EMBL/GenBank/DDBJ databases">
        <title>The Genome Sequence of Oreochromis niloticus (Nile Tilapia).</title>
        <authorList>
            <consortium name="Broad Institute Genome Assembly Team"/>
            <consortium name="Broad Institute Sequencing Platform"/>
            <person name="Di Palma F."/>
            <person name="Johnson J."/>
            <person name="Lander E.S."/>
            <person name="Lindblad-Toh K."/>
        </authorList>
    </citation>
    <scope>NUCLEOTIDE SEQUENCE [LARGE SCALE GENOMIC DNA]</scope>
</reference>
<dbReference type="PANTHER" id="PTHR11414:SF21">
    <property type="entry name" value="CYSTATIN 14A, TANDEM DUPLICATE 1-RELATED"/>
    <property type="match status" value="1"/>
</dbReference>
<evidence type="ECO:0000256" key="1">
    <source>
        <dbReference type="ARBA" id="ARBA00004496"/>
    </source>
</evidence>
<comment type="similarity">
    <text evidence="2">Belongs to the cystatin family.</text>
</comment>
<dbReference type="AlphaFoldDB" id="A0A669ENH0"/>
<dbReference type="GO" id="GO:0005829">
    <property type="term" value="C:cytosol"/>
    <property type="evidence" value="ECO:0007669"/>
    <property type="project" value="TreeGrafter"/>
</dbReference>
<proteinExistence type="inferred from homology"/>
<comment type="subcellular location">
    <subcellularLocation>
        <location evidence="1">Cytoplasm</location>
    </subcellularLocation>
</comment>
<dbReference type="GeneTree" id="ENSGT00940000177936"/>
<dbReference type="InParanoid" id="A0A669ENH0"/>
<reference evidence="7" key="3">
    <citation type="submission" date="2025-09" db="UniProtKB">
        <authorList>
            <consortium name="Ensembl"/>
        </authorList>
    </citation>
    <scope>IDENTIFICATION</scope>
</reference>
<evidence type="ECO:0000313" key="7">
    <source>
        <dbReference type="Ensembl" id="ENSONIP00000074431.1"/>
    </source>
</evidence>
<dbReference type="InterPro" id="IPR046350">
    <property type="entry name" value="Cystatin_sf"/>
</dbReference>
<keyword evidence="5" id="KW-0789">Thiol protease inhibitor</keyword>
<reference evidence="7" key="2">
    <citation type="submission" date="2025-08" db="UniProtKB">
        <authorList>
            <consortium name="Ensembl"/>
        </authorList>
    </citation>
    <scope>IDENTIFICATION</scope>
</reference>
<dbReference type="Gene3D" id="3.10.450.10">
    <property type="match status" value="1"/>
</dbReference>